<evidence type="ECO:0000313" key="1">
    <source>
        <dbReference type="EMBL" id="MFC6093451.1"/>
    </source>
</evidence>
<dbReference type="Proteomes" id="UP001596220">
    <property type="component" value="Unassembled WGS sequence"/>
</dbReference>
<dbReference type="EMBL" id="JBHSQO010000044">
    <property type="protein sequence ID" value="MFC6093451.1"/>
    <property type="molecule type" value="Genomic_DNA"/>
</dbReference>
<keyword evidence="2" id="KW-1185">Reference proteome</keyword>
<accession>A0ABW1PE56</accession>
<reference evidence="2" key="1">
    <citation type="journal article" date="2019" name="Int. J. Syst. Evol. Microbiol.">
        <title>The Global Catalogue of Microorganisms (GCM) 10K type strain sequencing project: providing services to taxonomists for standard genome sequencing and annotation.</title>
        <authorList>
            <consortium name="The Broad Institute Genomics Platform"/>
            <consortium name="The Broad Institute Genome Sequencing Center for Infectious Disease"/>
            <person name="Wu L."/>
            <person name="Ma J."/>
        </authorList>
    </citation>
    <scope>NUCLEOTIDE SEQUENCE [LARGE SCALE GENOMIC DNA]</scope>
    <source>
        <strain evidence="2">CGMCC 4.7246</strain>
    </source>
</reference>
<gene>
    <name evidence="1" type="ORF">ACFP3R_29630</name>
</gene>
<organism evidence="1 2">
    <name type="scientific">Saccharothrix lopnurensis</name>
    <dbReference type="NCBI Taxonomy" id="1670621"/>
    <lineage>
        <taxon>Bacteria</taxon>
        <taxon>Bacillati</taxon>
        <taxon>Actinomycetota</taxon>
        <taxon>Actinomycetes</taxon>
        <taxon>Pseudonocardiales</taxon>
        <taxon>Pseudonocardiaceae</taxon>
        <taxon>Saccharothrix</taxon>
    </lineage>
</organism>
<protein>
    <submittedName>
        <fullName evidence="1">Uncharacterized protein</fullName>
    </submittedName>
</protein>
<sequence>MARVDEVREGGVAREVLGVAVAGEGGAVVPGTRAAAFATPWRGLAGRRVRAGQRPAAVVAGNRVRGVS</sequence>
<comment type="caution">
    <text evidence="1">The sequence shown here is derived from an EMBL/GenBank/DDBJ whole genome shotgun (WGS) entry which is preliminary data.</text>
</comment>
<dbReference type="RefSeq" id="WP_380640673.1">
    <property type="nucleotide sequence ID" value="NZ_JBHSQO010000044.1"/>
</dbReference>
<name>A0ABW1PE56_9PSEU</name>
<evidence type="ECO:0000313" key="2">
    <source>
        <dbReference type="Proteomes" id="UP001596220"/>
    </source>
</evidence>
<proteinExistence type="predicted"/>